<evidence type="ECO:0000313" key="2">
    <source>
        <dbReference type="Proteomes" id="UP000282760"/>
    </source>
</evidence>
<dbReference type="AlphaFoldDB" id="A0A3T0JNC8"/>
<name>A0A3T0JNC8_PSESX</name>
<protein>
    <submittedName>
        <fullName evidence="1">Uncharacterized protein</fullName>
    </submittedName>
</protein>
<dbReference type="EMBL" id="CP024646">
    <property type="protein sequence ID" value="AZV24946.1"/>
    <property type="molecule type" value="Genomic_DNA"/>
</dbReference>
<gene>
    <name evidence="1" type="ORF">CT157_02620</name>
</gene>
<sequence>MQNKVSDHHEKSLLTSFVSAFEEATGVSVIRICEQAQSEGSVLDAVVEATASEEQWHVPIEILNEGYPRDVRDAAWTLEGYRARLRANAHEKNVIPMVIAKHLSKGAREELKVRNIGYYDSSGSMHLRHDRWLIHIERPYAGKKEVGTFSLFSRSREKVIHALLHLKGDWFTGYQLAEASETSVYSVSVVLKELEKLEWVVTSDGRGRDQRRKLSQPGKLLDAWAAARQKSKETKSRWYLFSSSAENLLTQVSLTAMKSGIPGDWAVTGAAAANALSPLLTGVDVAEIAIPSESVSGFVAALALRPAEKGSNIVLIERSGAEMLFRQKHERTWFASPFIQYIDLLDGRGRNKELAARFRADILRI</sequence>
<dbReference type="Pfam" id="PF09952">
    <property type="entry name" value="AbiEi_2"/>
    <property type="match status" value="1"/>
</dbReference>
<proteinExistence type="predicted"/>
<dbReference type="InterPro" id="IPR019238">
    <property type="entry name" value="AbiEi_2"/>
</dbReference>
<dbReference type="InterPro" id="IPR036390">
    <property type="entry name" value="WH_DNA-bd_sf"/>
</dbReference>
<organism evidence="1 2">
    <name type="scientific">Pseudomonas syringae</name>
    <dbReference type="NCBI Taxonomy" id="317"/>
    <lineage>
        <taxon>Bacteria</taxon>
        <taxon>Pseudomonadati</taxon>
        <taxon>Pseudomonadota</taxon>
        <taxon>Gammaproteobacteria</taxon>
        <taxon>Pseudomonadales</taxon>
        <taxon>Pseudomonadaceae</taxon>
        <taxon>Pseudomonas</taxon>
    </lineage>
</organism>
<dbReference type="Proteomes" id="UP000282760">
    <property type="component" value="Chromosome"/>
</dbReference>
<reference evidence="1 2" key="1">
    <citation type="submission" date="2017-11" db="EMBL/GenBank/DDBJ databases">
        <title>Effect of PGPRs.</title>
        <authorList>
            <person name="Oliva R."/>
            <person name="Nong J."/>
            <person name="Roman V."/>
        </authorList>
    </citation>
    <scope>NUCLEOTIDE SEQUENCE [LARGE SCALE GENOMIC DNA]</scope>
    <source>
        <strain evidence="1">Inb918</strain>
    </source>
</reference>
<accession>A0A3T0JNC8</accession>
<dbReference type="SUPFAM" id="SSF46785">
    <property type="entry name" value="Winged helix' DNA-binding domain"/>
    <property type="match status" value="1"/>
</dbReference>
<evidence type="ECO:0000313" key="1">
    <source>
        <dbReference type="EMBL" id="AZV24946.1"/>
    </source>
</evidence>